<dbReference type="Gene3D" id="1.10.357.10">
    <property type="entry name" value="Tetracycline Repressor, domain 2"/>
    <property type="match status" value="1"/>
</dbReference>
<evidence type="ECO:0000313" key="4">
    <source>
        <dbReference type="EMBL" id="MBP2416657.1"/>
    </source>
</evidence>
<dbReference type="PRINTS" id="PR00455">
    <property type="entry name" value="HTHTETR"/>
</dbReference>
<dbReference type="Pfam" id="PF17920">
    <property type="entry name" value="TetR_C_16"/>
    <property type="match status" value="1"/>
</dbReference>
<dbReference type="SUPFAM" id="SSF46689">
    <property type="entry name" value="Homeodomain-like"/>
    <property type="match status" value="1"/>
</dbReference>
<evidence type="ECO:0000256" key="1">
    <source>
        <dbReference type="ARBA" id="ARBA00023125"/>
    </source>
</evidence>
<comment type="caution">
    <text evidence="4">The sequence shown here is derived from an EMBL/GenBank/DDBJ whole genome shotgun (WGS) entry which is preliminary data.</text>
</comment>
<feature type="domain" description="HTH tetR-type" evidence="3">
    <location>
        <begin position="11"/>
        <end position="71"/>
    </location>
</feature>
<sequence>MPPAGRRPGPSRTREAVLVAAREEFAARGFDAVTLRRVAARAGVDAAMVTHHFGSKGGLFRAVLDVRLDPGAEVAAVLPGPPDALAERLLTRLLVLWDAPAGAATLAAVRTALQDEEGTRLLRELVTHQVLGPLADALTGPAEERRWRVDLVASQVVGLLLTRHVLRLEPLASASHADLVAALGPTLQRYLTGPLPPASVGAGGGQG</sequence>
<keyword evidence="5" id="KW-1185">Reference proteome</keyword>
<evidence type="ECO:0000259" key="3">
    <source>
        <dbReference type="PROSITE" id="PS50977"/>
    </source>
</evidence>
<accession>A0ABS4Z6H3</accession>
<dbReference type="Gene3D" id="1.10.10.60">
    <property type="entry name" value="Homeodomain-like"/>
    <property type="match status" value="1"/>
</dbReference>
<dbReference type="PANTHER" id="PTHR30055:SF235">
    <property type="entry name" value="TRANSCRIPTIONAL REGULATORY PROTEIN"/>
    <property type="match status" value="1"/>
</dbReference>
<dbReference type="Pfam" id="PF00440">
    <property type="entry name" value="TetR_N"/>
    <property type="match status" value="1"/>
</dbReference>
<evidence type="ECO:0000256" key="2">
    <source>
        <dbReference type="PROSITE-ProRule" id="PRU00335"/>
    </source>
</evidence>
<evidence type="ECO:0000313" key="5">
    <source>
        <dbReference type="Proteomes" id="UP000758168"/>
    </source>
</evidence>
<dbReference type="Proteomes" id="UP000758168">
    <property type="component" value="Unassembled WGS sequence"/>
</dbReference>
<dbReference type="InterPro" id="IPR009057">
    <property type="entry name" value="Homeodomain-like_sf"/>
</dbReference>
<proteinExistence type="predicted"/>
<dbReference type="InterPro" id="IPR050109">
    <property type="entry name" value="HTH-type_TetR-like_transc_reg"/>
</dbReference>
<dbReference type="SUPFAM" id="SSF48498">
    <property type="entry name" value="Tetracyclin repressor-like, C-terminal domain"/>
    <property type="match status" value="1"/>
</dbReference>
<dbReference type="PANTHER" id="PTHR30055">
    <property type="entry name" value="HTH-TYPE TRANSCRIPTIONAL REGULATOR RUTR"/>
    <property type="match status" value="1"/>
</dbReference>
<dbReference type="InterPro" id="IPR041678">
    <property type="entry name" value="TetR_C_16"/>
</dbReference>
<reference evidence="4 5" key="1">
    <citation type="submission" date="2021-03" db="EMBL/GenBank/DDBJ databases">
        <title>Sequencing the genomes of 1000 actinobacteria strains.</title>
        <authorList>
            <person name="Klenk H.-P."/>
        </authorList>
    </citation>
    <scope>NUCLEOTIDE SEQUENCE [LARGE SCALE GENOMIC DNA]</scope>
    <source>
        <strain evidence="4 5">DSM 12936</strain>
    </source>
</reference>
<keyword evidence="1 2" id="KW-0238">DNA-binding</keyword>
<dbReference type="RefSeq" id="WP_210054536.1">
    <property type="nucleotide sequence ID" value="NZ_BAAAMH010000015.1"/>
</dbReference>
<dbReference type="PROSITE" id="PS50977">
    <property type="entry name" value="HTH_TETR_2"/>
    <property type="match status" value="1"/>
</dbReference>
<protein>
    <submittedName>
        <fullName evidence="4">AcrR family transcriptional regulator</fullName>
    </submittedName>
</protein>
<dbReference type="EMBL" id="JAGIOB010000001">
    <property type="protein sequence ID" value="MBP2416657.1"/>
    <property type="molecule type" value="Genomic_DNA"/>
</dbReference>
<dbReference type="InterPro" id="IPR036271">
    <property type="entry name" value="Tet_transcr_reg_TetR-rel_C_sf"/>
</dbReference>
<gene>
    <name evidence="4" type="ORF">JOF54_001579</name>
</gene>
<dbReference type="InterPro" id="IPR001647">
    <property type="entry name" value="HTH_TetR"/>
</dbReference>
<feature type="DNA-binding region" description="H-T-H motif" evidence="2">
    <location>
        <begin position="34"/>
        <end position="53"/>
    </location>
</feature>
<organism evidence="4 5">
    <name type="scientific">Microlunatus capsulatus</name>
    <dbReference type="NCBI Taxonomy" id="99117"/>
    <lineage>
        <taxon>Bacteria</taxon>
        <taxon>Bacillati</taxon>
        <taxon>Actinomycetota</taxon>
        <taxon>Actinomycetes</taxon>
        <taxon>Propionibacteriales</taxon>
        <taxon>Propionibacteriaceae</taxon>
        <taxon>Microlunatus</taxon>
    </lineage>
</organism>
<name>A0ABS4Z6H3_9ACTN</name>